<comment type="caution">
    <text evidence="7">The sequence shown here is derived from an EMBL/GenBank/DDBJ whole genome shotgun (WGS) entry which is preliminary data.</text>
</comment>
<keyword evidence="8" id="KW-1185">Reference proteome</keyword>
<protein>
    <recommendedName>
        <fullName evidence="5">COX assembly mitochondrial protein</fullName>
    </recommendedName>
</protein>
<accession>A0ABQ6M5Z7</accession>
<evidence type="ECO:0000256" key="5">
    <source>
        <dbReference type="RuleBase" id="RU364104"/>
    </source>
</evidence>
<proteinExistence type="inferred from homology"/>
<evidence type="ECO:0000256" key="2">
    <source>
        <dbReference type="ARBA" id="ARBA00007347"/>
    </source>
</evidence>
<sequence>MHPPMQRDHPDCQHVIHALTSCHSLHPYAKFRGACNDEKLDLDLCFRAEKDRRRRSNLERARESDRRWEEARAGKP</sequence>
<keyword evidence="3 5" id="KW-0496">Mitochondrion</keyword>
<name>A0ABQ6M5Z7_9STRA</name>
<dbReference type="InterPro" id="IPR013892">
    <property type="entry name" value="Cyt_c_biogenesis_Cmc1-like"/>
</dbReference>
<organism evidence="7 8">
    <name type="scientific">Tetraparma gracilis</name>
    <dbReference type="NCBI Taxonomy" id="2962635"/>
    <lineage>
        <taxon>Eukaryota</taxon>
        <taxon>Sar</taxon>
        <taxon>Stramenopiles</taxon>
        <taxon>Ochrophyta</taxon>
        <taxon>Bolidophyceae</taxon>
        <taxon>Parmales</taxon>
        <taxon>Triparmaceae</taxon>
        <taxon>Tetraparma</taxon>
    </lineage>
</organism>
<dbReference type="Pfam" id="PF08583">
    <property type="entry name" value="Cmc1"/>
    <property type="match status" value="1"/>
</dbReference>
<keyword evidence="4" id="KW-1015">Disulfide bond</keyword>
<evidence type="ECO:0000256" key="4">
    <source>
        <dbReference type="ARBA" id="ARBA00023157"/>
    </source>
</evidence>
<reference evidence="7 8" key="1">
    <citation type="journal article" date="2023" name="Commun. Biol.">
        <title>Genome analysis of Parmales, the sister group of diatoms, reveals the evolutionary specialization of diatoms from phago-mixotrophs to photoautotrophs.</title>
        <authorList>
            <person name="Ban H."/>
            <person name="Sato S."/>
            <person name="Yoshikawa S."/>
            <person name="Yamada K."/>
            <person name="Nakamura Y."/>
            <person name="Ichinomiya M."/>
            <person name="Sato N."/>
            <person name="Blanc-Mathieu R."/>
            <person name="Endo H."/>
            <person name="Kuwata A."/>
            <person name="Ogata H."/>
        </authorList>
    </citation>
    <scope>NUCLEOTIDE SEQUENCE [LARGE SCALE GENOMIC DNA]</scope>
</reference>
<feature type="region of interest" description="Disordered" evidence="6">
    <location>
        <begin position="55"/>
        <end position="76"/>
    </location>
</feature>
<dbReference type="Proteomes" id="UP001165060">
    <property type="component" value="Unassembled WGS sequence"/>
</dbReference>
<comment type="subcellular location">
    <subcellularLocation>
        <location evidence="1 5">Mitochondrion</location>
    </subcellularLocation>
</comment>
<evidence type="ECO:0000313" key="7">
    <source>
        <dbReference type="EMBL" id="GMI20099.1"/>
    </source>
</evidence>
<comment type="similarity">
    <text evidence="2 5">Belongs to the CMC family.</text>
</comment>
<dbReference type="PANTHER" id="PTHR22977">
    <property type="entry name" value="COX ASSEMBLY MITOCHONDRIAL PROTEIN"/>
    <property type="match status" value="1"/>
</dbReference>
<evidence type="ECO:0000256" key="3">
    <source>
        <dbReference type="ARBA" id="ARBA00023128"/>
    </source>
</evidence>
<dbReference type="EMBL" id="BRYB01001191">
    <property type="protein sequence ID" value="GMI20099.1"/>
    <property type="molecule type" value="Genomic_DNA"/>
</dbReference>
<dbReference type="PROSITE" id="PS51257">
    <property type="entry name" value="PROKAR_LIPOPROTEIN"/>
    <property type="match status" value="1"/>
</dbReference>
<evidence type="ECO:0000256" key="1">
    <source>
        <dbReference type="ARBA" id="ARBA00004173"/>
    </source>
</evidence>
<evidence type="ECO:0000256" key="6">
    <source>
        <dbReference type="SAM" id="MobiDB-lite"/>
    </source>
</evidence>
<dbReference type="PANTHER" id="PTHR22977:SF1">
    <property type="entry name" value="COX ASSEMBLY MITOCHONDRIAL PROTEIN 2 HOMOLOG"/>
    <property type="match status" value="1"/>
</dbReference>
<evidence type="ECO:0000313" key="8">
    <source>
        <dbReference type="Proteomes" id="UP001165060"/>
    </source>
</evidence>
<dbReference type="PROSITE" id="PS51808">
    <property type="entry name" value="CHCH"/>
    <property type="match status" value="1"/>
</dbReference>
<gene>
    <name evidence="7" type="ORF">TeGR_g8990</name>
</gene>